<dbReference type="PANTHER" id="PTHR32444:SF83">
    <property type="entry name" value="G-TYPE LECTIN S-RECEPTOR-LIKE SERINE_THREONINE-PROTEIN KINASE LECRK3"/>
    <property type="match status" value="1"/>
</dbReference>
<comment type="catalytic activity">
    <reaction evidence="5">
        <text>L-seryl-[protein] + ATP = O-phospho-L-seryl-[protein] + ADP + H(+)</text>
        <dbReference type="Rhea" id="RHEA:17989"/>
        <dbReference type="Rhea" id="RHEA-COMP:9863"/>
        <dbReference type="Rhea" id="RHEA-COMP:11604"/>
        <dbReference type="ChEBI" id="CHEBI:15378"/>
        <dbReference type="ChEBI" id="CHEBI:29999"/>
        <dbReference type="ChEBI" id="CHEBI:30616"/>
        <dbReference type="ChEBI" id="CHEBI:83421"/>
        <dbReference type="ChEBI" id="CHEBI:456216"/>
        <dbReference type="EC" id="2.7.11.1"/>
    </reaction>
</comment>
<evidence type="ECO:0000256" key="2">
    <source>
        <dbReference type="ARBA" id="ARBA00012513"/>
    </source>
</evidence>
<keyword evidence="3" id="KW-0675">Receptor</keyword>
<dbReference type="InterPro" id="IPR036426">
    <property type="entry name" value="Bulb-type_lectin_dom_sf"/>
</dbReference>
<dbReference type="EnsemblPlants" id="TuG1812G0700004250.01.T01">
    <property type="protein sequence ID" value="TuG1812G0700004250.01.T01.cds320303"/>
    <property type="gene ID" value="TuG1812G0700004250.01"/>
</dbReference>
<dbReference type="InterPro" id="IPR001480">
    <property type="entry name" value="Bulb-type_lectin_dom"/>
</dbReference>
<comment type="catalytic activity">
    <reaction evidence="4">
        <text>L-threonyl-[protein] + ATP = O-phospho-L-threonyl-[protein] + ADP + H(+)</text>
        <dbReference type="Rhea" id="RHEA:46608"/>
        <dbReference type="Rhea" id="RHEA-COMP:11060"/>
        <dbReference type="Rhea" id="RHEA-COMP:11605"/>
        <dbReference type="ChEBI" id="CHEBI:15378"/>
        <dbReference type="ChEBI" id="CHEBI:30013"/>
        <dbReference type="ChEBI" id="CHEBI:30616"/>
        <dbReference type="ChEBI" id="CHEBI:61977"/>
        <dbReference type="ChEBI" id="CHEBI:456216"/>
        <dbReference type="EC" id="2.7.11.1"/>
    </reaction>
</comment>
<dbReference type="AlphaFoldDB" id="A0A8R7R5P7"/>
<proteinExistence type="predicted"/>
<evidence type="ECO:0000256" key="4">
    <source>
        <dbReference type="ARBA" id="ARBA00047899"/>
    </source>
</evidence>
<reference evidence="7" key="3">
    <citation type="submission" date="2022-06" db="UniProtKB">
        <authorList>
            <consortium name="EnsemblPlants"/>
        </authorList>
    </citation>
    <scope>IDENTIFICATION</scope>
</reference>
<dbReference type="PANTHER" id="PTHR32444">
    <property type="entry name" value="BULB-TYPE LECTIN DOMAIN-CONTAINING PROTEIN"/>
    <property type="match status" value="1"/>
</dbReference>
<dbReference type="GO" id="GO:0004674">
    <property type="term" value="F:protein serine/threonine kinase activity"/>
    <property type="evidence" value="ECO:0007669"/>
    <property type="project" value="UniProtKB-EC"/>
</dbReference>
<name>A0A8R7R5P7_TRIUA</name>
<organism evidence="7 8">
    <name type="scientific">Triticum urartu</name>
    <name type="common">Red wild einkorn</name>
    <name type="synonym">Crithodium urartu</name>
    <dbReference type="NCBI Taxonomy" id="4572"/>
    <lineage>
        <taxon>Eukaryota</taxon>
        <taxon>Viridiplantae</taxon>
        <taxon>Streptophyta</taxon>
        <taxon>Embryophyta</taxon>
        <taxon>Tracheophyta</taxon>
        <taxon>Spermatophyta</taxon>
        <taxon>Magnoliopsida</taxon>
        <taxon>Liliopsida</taxon>
        <taxon>Poales</taxon>
        <taxon>Poaceae</taxon>
        <taxon>BOP clade</taxon>
        <taxon>Pooideae</taxon>
        <taxon>Triticodae</taxon>
        <taxon>Triticeae</taxon>
        <taxon>Triticinae</taxon>
        <taxon>Triticum</taxon>
    </lineage>
</organism>
<sequence length="90" mass="9939">AAWSTNTSGTGADRAQLLDTGNLVVSDAAGRTLWQSFDWPTDTLLPGQLITRHARLVSAKARASTYSGYYSFYFDNFNILNLMYDGPEIN</sequence>
<protein>
    <recommendedName>
        <fullName evidence="2">non-specific serine/threonine protein kinase</fullName>
        <ecNumber evidence="2">2.7.11.1</ecNumber>
    </recommendedName>
</protein>
<feature type="domain" description="Bulb-type lectin" evidence="6">
    <location>
        <begin position="1"/>
        <end position="38"/>
    </location>
</feature>
<dbReference type="GO" id="GO:0016020">
    <property type="term" value="C:membrane"/>
    <property type="evidence" value="ECO:0007669"/>
    <property type="project" value="UniProtKB-SubCell"/>
</dbReference>
<reference evidence="7" key="2">
    <citation type="submission" date="2018-03" db="EMBL/GenBank/DDBJ databases">
        <title>The Triticum urartu genome reveals the dynamic nature of wheat genome evolution.</title>
        <authorList>
            <person name="Ling H."/>
            <person name="Ma B."/>
            <person name="Shi X."/>
            <person name="Liu H."/>
            <person name="Dong L."/>
            <person name="Sun H."/>
            <person name="Cao Y."/>
            <person name="Gao Q."/>
            <person name="Zheng S."/>
            <person name="Li Y."/>
            <person name="Yu Y."/>
            <person name="Du H."/>
            <person name="Qi M."/>
            <person name="Li Y."/>
            <person name="Yu H."/>
            <person name="Cui Y."/>
            <person name="Wang N."/>
            <person name="Chen C."/>
            <person name="Wu H."/>
            <person name="Zhao Y."/>
            <person name="Zhang J."/>
            <person name="Li Y."/>
            <person name="Zhou W."/>
            <person name="Zhang B."/>
            <person name="Hu W."/>
            <person name="Eijk M."/>
            <person name="Tang J."/>
            <person name="Witsenboer H."/>
            <person name="Zhao S."/>
            <person name="Li Z."/>
            <person name="Zhang A."/>
            <person name="Wang D."/>
            <person name="Liang C."/>
        </authorList>
    </citation>
    <scope>NUCLEOTIDE SEQUENCE [LARGE SCALE GENOMIC DNA]</scope>
    <source>
        <strain evidence="7">cv. G1812</strain>
    </source>
</reference>
<evidence type="ECO:0000256" key="3">
    <source>
        <dbReference type="ARBA" id="ARBA00023170"/>
    </source>
</evidence>
<dbReference type="Gramene" id="TuG1812G0700004250.01.T01">
    <property type="protein sequence ID" value="TuG1812G0700004250.01.T01.cds320303"/>
    <property type="gene ID" value="TuG1812G0700004250.01"/>
</dbReference>
<reference evidence="8" key="1">
    <citation type="journal article" date="2013" name="Nature">
        <title>Draft genome of the wheat A-genome progenitor Triticum urartu.</title>
        <authorList>
            <person name="Ling H.Q."/>
            <person name="Zhao S."/>
            <person name="Liu D."/>
            <person name="Wang J."/>
            <person name="Sun H."/>
            <person name="Zhang C."/>
            <person name="Fan H."/>
            <person name="Li D."/>
            <person name="Dong L."/>
            <person name="Tao Y."/>
            <person name="Gao C."/>
            <person name="Wu H."/>
            <person name="Li Y."/>
            <person name="Cui Y."/>
            <person name="Guo X."/>
            <person name="Zheng S."/>
            <person name="Wang B."/>
            <person name="Yu K."/>
            <person name="Liang Q."/>
            <person name="Yang W."/>
            <person name="Lou X."/>
            <person name="Chen J."/>
            <person name="Feng M."/>
            <person name="Jian J."/>
            <person name="Zhang X."/>
            <person name="Luo G."/>
            <person name="Jiang Y."/>
            <person name="Liu J."/>
            <person name="Wang Z."/>
            <person name="Sha Y."/>
            <person name="Zhang B."/>
            <person name="Wu H."/>
            <person name="Tang D."/>
            <person name="Shen Q."/>
            <person name="Xue P."/>
            <person name="Zou S."/>
            <person name="Wang X."/>
            <person name="Liu X."/>
            <person name="Wang F."/>
            <person name="Yang Y."/>
            <person name="An X."/>
            <person name="Dong Z."/>
            <person name="Zhang K."/>
            <person name="Zhang X."/>
            <person name="Luo M.C."/>
            <person name="Dvorak J."/>
            <person name="Tong Y."/>
            <person name="Wang J."/>
            <person name="Yang H."/>
            <person name="Li Z."/>
            <person name="Wang D."/>
            <person name="Zhang A."/>
            <person name="Wang J."/>
        </authorList>
    </citation>
    <scope>NUCLEOTIDE SEQUENCE</scope>
    <source>
        <strain evidence="8">cv. G1812</strain>
    </source>
</reference>
<dbReference type="EC" id="2.7.11.1" evidence="2"/>
<dbReference type="Pfam" id="PF01453">
    <property type="entry name" value="B_lectin"/>
    <property type="match status" value="1"/>
</dbReference>
<keyword evidence="8" id="KW-1185">Reference proteome</keyword>
<evidence type="ECO:0000259" key="6">
    <source>
        <dbReference type="PROSITE" id="PS50927"/>
    </source>
</evidence>
<evidence type="ECO:0000256" key="5">
    <source>
        <dbReference type="ARBA" id="ARBA00048679"/>
    </source>
</evidence>
<comment type="subcellular location">
    <subcellularLocation>
        <location evidence="1">Membrane</location>
        <topology evidence="1">Single-pass type I membrane protein</topology>
    </subcellularLocation>
</comment>
<dbReference type="PROSITE" id="PS50927">
    <property type="entry name" value="BULB_LECTIN"/>
    <property type="match status" value="1"/>
</dbReference>
<evidence type="ECO:0000313" key="8">
    <source>
        <dbReference type="Proteomes" id="UP000015106"/>
    </source>
</evidence>
<dbReference type="Proteomes" id="UP000015106">
    <property type="component" value="Chromosome 7"/>
</dbReference>
<dbReference type="SUPFAM" id="SSF51110">
    <property type="entry name" value="alpha-D-mannose-specific plant lectins"/>
    <property type="match status" value="1"/>
</dbReference>
<evidence type="ECO:0000256" key="1">
    <source>
        <dbReference type="ARBA" id="ARBA00004479"/>
    </source>
</evidence>
<dbReference type="GO" id="GO:0051707">
    <property type="term" value="P:response to other organism"/>
    <property type="evidence" value="ECO:0007669"/>
    <property type="project" value="UniProtKB-ARBA"/>
</dbReference>
<dbReference type="Gene3D" id="2.90.10.10">
    <property type="entry name" value="Bulb-type lectin domain"/>
    <property type="match status" value="1"/>
</dbReference>
<evidence type="ECO:0000313" key="7">
    <source>
        <dbReference type="EnsemblPlants" id="TuG1812G0700004250.01.T01.cds320303"/>
    </source>
</evidence>
<accession>A0A8R7R5P7</accession>